<dbReference type="InterPro" id="IPR015943">
    <property type="entry name" value="WD40/YVTN_repeat-like_dom_sf"/>
</dbReference>
<dbReference type="SUPFAM" id="SSF75011">
    <property type="entry name" value="3-carboxy-cis,cis-mucoante lactonizing enzyme"/>
    <property type="match status" value="1"/>
</dbReference>
<organism evidence="2 3">
    <name type="scientific">Mycena citricolor</name>
    <dbReference type="NCBI Taxonomy" id="2018698"/>
    <lineage>
        <taxon>Eukaryota</taxon>
        <taxon>Fungi</taxon>
        <taxon>Dikarya</taxon>
        <taxon>Basidiomycota</taxon>
        <taxon>Agaricomycotina</taxon>
        <taxon>Agaricomycetes</taxon>
        <taxon>Agaricomycetidae</taxon>
        <taxon>Agaricales</taxon>
        <taxon>Marasmiineae</taxon>
        <taxon>Mycenaceae</taxon>
        <taxon>Mycena</taxon>
    </lineage>
</organism>
<dbReference type="AlphaFoldDB" id="A0AAD2HGP6"/>
<comment type="caution">
    <text evidence="2">The sequence shown here is derived from an EMBL/GenBank/DDBJ whole genome shotgun (WGS) entry which is preliminary data.</text>
</comment>
<dbReference type="PANTHER" id="PTHR30344">
    <property type="entry name" value="6-PHOSPHOGLUCONOLACTONASE-RELATED"/>
    <property type="match status" value="1"/>
</dbReference>
<dbReference type="Proteomes" id="UP001295794">
    <property type="component" value="Unassembled WGS sequence"/>
</dbReference>
<accession>A0AAD2HGP6</accession>
<dbReference type="GO" id="GO:0017057">
    <property type="term" value="F:6-phosphogluconolactonase activity"/>
    <property type="evidence" value="ECO:0007669"/>
    <property type="project" value="TreeGrafter"/>
</dbReference>
<keyword evidence="3" id="KW-1185">Reference proteome</keyword>
<dbReference type="InterPro" id="IPR050282">
    <property type="entry name" value="Cycloisomerase_2"/>
</dbReference>
<dbReference type="EMBL" id="CAVNYO010000403">
    <property type="protein sequence ID" value="CAK5274519.1"/>
    <property type="molecule type" value="Genomic_DNA"/>
</dbReference>
<name>A0AAD2HGP6_9AGAR</name>
<evidence type="ECO:0000313" key="2">
    <source>
        <dbReference type="EMBL" id="CAK5274519.1"/>
    </source>
</evidence>
<comment type="similarity">
    <text evidence="1">Belongs to the cycloisomerase 2 family.</text>
</comment>
<dbReference type="PANTHER" id="PTHR30344:SF7">
    <property type="entry name" value="DUF2415 DOMAIN-CONTAINING PROTEIN"/>
    <property type="match status" value="1"/>
</dbReference>
<protein>
    <recommendedName>
        <fullName evidence="4">Isomerase YbhE</fullName>
    </recommendedName>
</protein>
<dbReference type="Pfam" id="PF10282">
    <property type="entry name" value="Lactonase"/>
    <property type="match status" value="1"/>
</dbReference>
<evidence type="ECO:0000256" key="1">
    <source>
        <dbReference type="ARBA" id="ARBA00005564"/>
    </source>
</evidence>
<dbReference type="Gene3D" id="2.130.10.10">
    <property type="entry name" value="YVTN repeat-like/Quinoprotein amine dehydrogenase"/>
    <property type="match status" value="1"/>
</dbReference>
<dbReference type="InterPro" id="IPR019405">
    <property type="entry name" value="Lactonase_7-beta_prop"/>
</dbReference>
<proteinExistence type="inferred from homology"/>
<reference evidence="2" key="1">
    <citation type="submission" date="2023-11" db="EMBL/GenBank/DDBJ databases">
        <authorList>
            <person name="De Vega J J."/>
            <person name="De Vega J J."/>
        </authorList>
    </citation>
    <scope>NUCLEOTIDE SEQUENCE</scope>
</reference>
<gene>
    <name evidence="2" type="ORF">MYCIT1_LOCUS21746</name>
</gene>
<evidence type="ECO:0000313" key="3">
    <source>
        <dbReference type="Proteomes" id="UP001295794"/>
    </source>
</evidence>
<sequence>MSGSMVGFNILAGGFDVFISSYLFTPGNASLTLSANYPSGANPSWISGHPRDSSILYAVNANVPGAVQSFHRKGGVLSAAVDSVWSGGDGPAFCAIMPSTGDLAVVNYGSGTGRVIVTSESSASHFLNNTPAITFTPPPGNLSHPHMAVEYGHEIFIPDLGSDKVWRLSADKKEGVYSITGFIPQPGGSGPRHMAIANNRLYVVHELASTLTVQAIPRAPNGTASIIDSVSIVPPGVPAGALMAGAEVLIPRPSHRFPRQYIYVSNRNKGVQAPTGDSIAIYENVGEGTPGEHLELVKQVFTGLDQVRGMMFGGDDSEYLVAGAAAGTGGIVMYERVDGGRDLKEIVRNTQVPTRTSFVWYKV</sequence>
<evidence type="ECO:0008006" key="4">
    <source>
        <dbReference type="Google" id="ProtNLM"/>
    </source>
</evidence>